<dbReference type="SUPFAM" id="SSF51735">
    <property type="entry name" value="NAD(P)-binding Rossmann-fold domains"/>
    <property type="match status" value="1"/>
</dbReference>
<evidence type="ECO:0000313" key="2">
    <source>
        <dbReference type="Proteomes" id="UP000799302"/>
    </source>
</evidence>
<evidence type="ECO:0000313" key="1">
    <source>
        <dbReference type="EMBL" id="KAF2665234.1"/>
    </source>
</evidence>
<reference evidence="1" key="1">
    <citation type="journal article" date="2020" name="Stud. Mycol.">
        <title>101 Dothideomycetes genomes: a test case for predicting lifestyles and emergence of pathogens.</title>
        <authorList>
            <person name="Haridas S."/>
            <person name="Albert R."/>
            <person name="Binder M."/>
            <person name="Bloem J."/>
            <person name="Labutti K."/>
            <person name="Salamov A."/>
            <person name="Andreopoulos B."/>
            <person name="Baker S."/>
            <person name="Barry K."/>
            <person name="Bills G."/>
            <person name="Bluhm B."/>
            <person name="Cannon C."/>
            <person name="Castanera R."/>
            <person name="Culley D."/>
            <person name="Daum C."/>
            <person name="Ezra D."/>
            <person name="Gonzalez J."/>
            <person name="Henrissat B."/>
            <person name="Kuo A."/>
            <person name="Liang C."/>
            <person name="Lipzen A."/>
            <person name="Lutzoni F."/>
            <person name="Magnuson J."/>
            <person name="Mondo S."/>
            <person name="Nolan M."/>
            <person name="Ohm R."/>
            <person name="Pangilinan J."/>
            <person name="Park H.-J."/>
            <person name="Ramirez L."/>
            <person name="Alfaro M."/>
            <person name="Sun H."/>
            <person name="Tritt A."/>
            <person name="Yoshinaga Y."/>
            <person name="Zwiers L.-H."/>
            <person name="Turgeon B."/>
            <person name="Goodwin S."/>
            <person name="Spatafora J."/>
            <person name="Crous P."/>
            <person name="Grigoriev I."/>
        </authorList>
    </citation>
    <scope>NUCLEOTIDE SEQUENCE</scope>
    <source>
        <strain evidence="1">CBS 115976</strain>
    </source>
</reference>
<dbReference type="InterPro" id="IPR002347">
    <property type="entry name" value="SDR_fam"/>
</dbReference>
<proteinExistence type="predicted"/>
<dbReference type="GO" id="GO:0016616">
    <property type="term" value="F:oxidoreductase activity, acting on the CH-OH group of donors, NAD or NADP as acceptor"/>
    <property type="evidence" value="ECO:0007669"/>
    <property type="project" value="TreeGrafter"/>
</dbReference>
<sequence length="256" mass="27129">MMGQANNAAIIITGAASGLGAAFLSHYATVDPSRPIIAIDQAPIILPPHLEKSTAIRTLTLDVTDTASLASFSSEIVGVPVLFLIHCAGIRGLVQEIVRSNSGDVAAAEMLEVMDAATMMKTFQINCLGTFNIIRTLIPNLLNYNSDRAANAPPPRCIIMGSRMGSVGANVAGGGYAYRASKAALNAVIKSFSLDVTEVIFTIIHPGRVETGLVAWKEDGAISTEESVRDCVKLFDAFGPAYSGKFLDRFGEPIVW</sequence>
<dbReference type="PANTHER" id="PTHR45458:SF1">
    <property type="entry name" value="SHORT CHAIN DEHYDROGENASE"/>
    <property type="match status" value="1"/>
</dbReference>
<dbReference type="OrthoDB" id="5296at2759"/>
<dbReference type="InterPro" id="IPR036291">
    <property type="entry name" value="NAD(P)-bd_dom_sf"/>
</dbReference>
<dbReference type="PRINTS" id="PR00081">
    <property type="entry name" value="GDHRDH"/>
</dbReference>
<dbReference type="Pfam" id="PF00106">
    <property type="entry name" value="adh_short"/>
    <property type="match status" value="1"/>
</dbReference>
<gene>
    <name evidence="1" type="ORF">BT63DRAFT_429151</name>
</gene>
<dbReference type="InterPro" id="IPR052184">
    <property type="entry name" value="SDR_enzymes"/>
</dbReference>
<dbReference type="AlphaFoldDB" id="A0A6A6U2Q8"/>
<protein>
    <submittedName>
        <fullName evidence="1">NAD(P)-binding protein</fullName>
    </submittedName>
</protein>
<keyword evidence="2" id="KW-1185">Reference proteome</keyword>
<dbReference type="Proteomes" id="UP000799302">
    <property type="component" value="Unassembled WGS sequence"/>
</dbReference>
<name>A0A6A6U2Q8_9PEZI</name>
<organism evidence="1 2">
    <name type="scientific">Microthyrium microscopicum</name>
    <dbReference type="NCBI Taxonomy" id="703497"/>
    <lineage>
        <taxon>Eukaryota</taxon>
        <taxon>Fungi</taxon>
        <taxon>Dikarya</taxon>
        <taxon>Ascomycota</taxon>
        <taxon>Pezizomycotina</taxon>
        <taxon>Dothideomycetes</taxon>
        <taxon>Dothideomycetes incertae sedis</taxon>
        <taxon>Microthyriales</taxon>
        <taxon>Microthyriaceae</taxon>
        <taxon>Microthyrium</taxon>
    </lineage>
</organism>
<dbReference type="Gene3D" id="3.40.50.720">
    <property type="entry name" value="NAD(P)-binding Rossmann-like Domain"/>
    <property type="match status" value="1"/>
</dbReference>
<accession>A0A6A6U2Q8</accession>
<dbReference type="EMBL" id="MU004241">
    <property type="protein sequence ID" value="KAF2665234.1"/>
    <property type="molecule type" value="Genomic_DNA"/>
</dbReference>
<dbReference type="PANTHER" id="PTHR45458">
    <property type="entry name" value="SHORT-CHAIN DEHYDROGENASE/REDUCTASE SDR"/>
    <property type="match status" value="1"/>
</dbReference>